<protein>
    <submittedName>
        <fullName evidence="3">Nuclear speckle RNA-binding protein A</fullName>
    </submittedName>
</protein>
<reference evidence="3" key="1">
    <citation type="submission" date="2015-12" db="EMBL/GenBank/DDBJ databases">
        <title>Update maize B73 reference genome by single molecule sequencing technologies.</title>
        <authorList>
            <consortium name="Maize Genome Sequencing Project"/>
            <person name="Ware D."/>
        </authorList>
    </citation>
    <scope>NUCLEOTIDE SEQUENCE</scope>
    <source>
        <tissue evidence="3">Seedling</tissue>
    </source>
</reference>
<evidence type="ECO:0000256" key="1">
    <source>
        <dbReference type="ARBA" id="ARBA00022884"/>
    </source>
</evidence>
<dbReference type="IntAct" id="A0A1D6QMQ2">
    <property type="interactions" value="23"/>
</dbReference>
<accession>A0A1D6QMQ2</accession>
<dbReference type="GO" id="GO:0003723">
    <property type="term" value="F:RNA binding"/>
    <property type="evidence" value="ECO:0007669"/>
    <property type="project" value="UniProtKB-UniRule"/>
</dbReference>
<dbReference type="AlphaFoldDB" id="A0A1D6QMQ2"/>
<dbReference type="PANTHER" id="PTHR10501">
    <property type="entry name" value="U1 SMALL NUCLEAR RIBONUCLEOPROTEIN A/U2 SMALL NUCLEAR RIBONUCLEOPROTEIN B"/>
    <property type="match status" value="1"/>
</dbReference>
<dbReference type="SUPFAM" id="SSF54928">
    <property type="entry name" value="RNA-binding domain, RBD"/>
    <property type="match status" value="1"/>
</dbReference>
<keyword evidence="1 2" id="KW-0694">RNA-binding</keyword>
<dbReference type="InterPro" id="IPR000504">
    <property type="entry name" value="RRM_dom"/>
</dbReference>
<dbReference type="FunCoup" id="A0A1D6QMQ2">
    <property type="interactions" value="275"/>
</dbReference>
<name>A0A1D6QMQ2_MAIZE</name>
<gene>
    <name evidence="3" type="ORF">ZEAMMB73_Zm00001d053197</name>
</gene>
<proteinExistence type="predicted"/>
<dbReference type="Gene3D" id="3.30.70.330">
    <property type="match status" value="1"/>
</dbReference>
<dbReference type="SMART" id="SM00360">
    <property type="entry name" value="RRM"/>
    <property type="match status" value="1"/>
</dbReference>
<dbReference type="ExpressionAtlas" id="A0A1D6QMQ2">
    <property type="expression patterns" value="baseline and differential"/>
</dbReference>
<dbReference type="EMBL" id="CM000780">
    <property type="protein sequence ID" value="AQK58918.1"/>
    <property type="molecule type" value="Genomic_DNA"/>
</dbReference>
<dbReference type="CDD" id="cd21618">
    <property type="entry name" value="RRM_AtNSRA_like"/>
    <property type="match status" value="1"/>
</dbReference>
<dbReference type="Pfam" id="PF00076">
    <property type="entry name" value="RRM_1"/>
    <property type="match status" value="1"/>
</dbReference>
<dbReference type="InParanoid" id="A0A1D6QMQ2"/>
<dbReference type="PROSITE" id="PS50102">
    <property type="entry name" value="RRM"/>
    <property type="match status" value="1"/>
</dbReference>
<dbReference type="STRING" id="4577.A0A1D6QMQ2"/>
<evidence type="ECO:0000256" key="2">
    <source>
        <dbReference type="PROSITE-ProRule" id="PRU00176"/>
    </source>
</evidence>
<sequence>MAAENYWRYADARQQQQAMVAAAAAAAGMAPAATVAAAQTVGSAAAAMNQQAAAAAMAQQAAAAPPLKRARPDFGDVSGGQDMTGYYPRETDRSGYHSLRENDTLGASYDRYLRNGMASVGANDTSRAAGMGAGLAAGMTAGMGAGMAAGMAGYGVDGQRMMGVVGMDSRGMGYGGRPEPPLPPDASSTLYIEGLPANCTRREVSHIFRPFVGFREVRLVNKESRHPGGDPHVLCFVDFDNPAQATIALEALQGETSYICGYGLCSCVDFLILCFVDFKFCMYMFVKFYHACCMSIVCREACFGIGKFLFIPHLT</sequence>
<dbReference type="InterPro" id="IPR035979">
    <property type="entry name" value="RBD_domain_sf"/>
</dbReference>
<evidence type="ECO:0000313" key="3">
    <source>
        <dbReference type="EMBL" id="AQK58918.1"/>
    </source>
</evidence>
<dbReference type="InterPro" id="IPR012677">
    <property type="entry name" value="Nucleotide-bd_a/b_plait_sf"/>
</dbReference>
<organism evidence="3">
    <name type="scientific">Zea mays</name>
    <name type="common">Maize</name>
    <dbReference type="NCBI Taxonomy" id="4577"/>
    <lineage>
        <taxon>Eukaryota</taxon>
        <taxon>Viridiplantae</taxon>
        <taxon>Streptophyta</taxon>
        <taxon>Embryophyta</taxon>
        <taxon>Tracheophyta</taxon>
        <taxon>Spermatophyta</taxon>
        <taxon>Magnoliopsida</taxon>
        <taxon>Liliopsida</taxon>
        <taxon>Poales</taxon>
        <taxon>Poaceae</taxon>
        <taxon>PACMAD clade</taxon>
        <taxon>Panicoideae</taxon>
        <taxon>Andropogonodae</taxon>
        <taxon>Andropogoneae</taxon>
        <taxon>Tripsacinae</taxon>
        <taxon>Zea</taxon>
    </lineage>
</organism>